<reference evidence="11" key="2">
    <citation type="submission" date="2014-03" db="EMBL/GenBank/DDBJ databases">
        <title>The Genome Annotation of Fusarium oxysporum Cotton.</title>
        <authorList>
            <consortium name="The Broad Institute Genomics Platform"/>
            <person name="Ma L.-J."/>
            <person name="Corby-Kistler H."/>
            <person name="Broz K."/>
            <person name="Gale L.R."/>
            <person name="Jonkers W."/>
            <person name="O'Donnell K."/>
            <person name="Ploetz R."/>
            <person name="Steinberg C."/>
            <person name="Schwartz D.C."/>
            <person name="VanEtten H."/>
            <person name="Zhou S."/>
            <person name="Young S.K."/>
            <person name="Zeng Q."/>
            <person name="Gargeya S."/>
            <person name="Fitzgerald M."/>
            <person name="Abouelleil A."/>
            <person name="Alvarado L."/>
            <person name="Chapman S.B."/>
            <person name="Gainer-Dewar J."/>
            <person name="Goldberg J."/>
            <person name="Griggs A."/>
            <person name="Gujja S."/>
            <person name="Hansen M."/>
            <person name="Howarth C."/>
            <person name="Imamovic A."/>
            <person name="Ireland A."/>
            <person name="Larimer J."/>
            <person name="McCowan C."/>
            <person name="Murphy C."/>
            <person name="Pearson M."/>
            <person name="Poon T.W."/>
            <person name="Priest M."/>
            <person name="Roberts A."/>
            <person name="Saif S."/>
            <person name="Shea T."/>
            <person name="Sykes S."/>
            <person name="Wortman J."/>
            <person name="Nusbaum C."/>
            <person name="Birren B."/>
        </authorList>
    </citation>
    <scope>NUCLEOTIDE SEQUENCE</scope>
    <source>
        <strain evidence="11">25433</strain>
    </source>
</reference>
<dbReference type="Proteomes" id="UP000030701">
    <property type="component" value="Unassembled WGS sequence"/>
</dbReference>
<gene>
    <name evidence="11" type="ORF">FOTG_15843</name>
</gene>
<dbReference type="PROSITE" id="PS50920">
    <property type="entry name" value="SOLCAR"/>
    <property type="match status" value="3"/>
</dbReference>
<comment type="subcellular location">
    <subcellularLocation>
        <location evidence="1">Membrane</location>
        <topology evidence="1">Multi-pass membrane protein</topology>
    </subcellularLocation>
</comment>
<evidence type="ECO:0000256" key="10">
    <source>
        <dbReference type="RuleBase" id="RU000488"/>
    </source>
</evidence>
<keyword evidence="6" id="KW-0496">Mitochondrion</keyword>
<dbReference type="InterPro" id="IPR050391">
    <property type="entry name" value="Mito_Metabolite_Transporter"/>
</dbReference>
<proteinExistence type="inferred from homology"/>
<feature type="repeat" description="Solcar" evidence="9">
    <location>
        <begin position="283"/>
        <end position="370"/>
    </location>
</feature>
<dbReference type="HOGENOM" id="CLU_015166_14_1_1"/>
<dbReference type="AlphaFoldDB" id="X0KQH4"/>
<dbReference type="InterPro" id="IPR018108">
    <property type="entry name" value="MCP_transmembrane"/>
</dbReference>
<evidence type="ECO:0000256" key="1">
    <source>
        <dbReference type="ARBA" id="ARBA00004141"/>
    </source>
</evidence>
<protein>
    <recommendedName>
        <fullName evidence="12">Mitochondrial dicarboxylate transporter</fullName>
    </recommendedName>
</protein>
<evidence type="ECO:0000256" key="2">
    <source>
        <dbReference type="ARBA" id="ARBA00006375"/>
    </source>
</evidence>
<keyword evidence="7" id="KW-1133">Transmembrane helix</keyword>
<dbReference type="EMBL" id="KK035226">
    <property type="protein sequence ID" value="EXM15808.1"/>
    <property type="molecule type" value="Genomic_DNA"/>
</dbReference>
<sequence>MYQLGLKAQRLYQKYKFLKEYGNAVEAFNLLDSTAMNDSLEIVMQYLLEVKAARNDQRVELAMLYIMDQREILAVTMPETDKIRTKSKRKDIAYPRWFGGTASCVAVVVSHPFDLIKVRMQMVPHEAKQSLLRTSLAIVQDEGVRGLYSGLSAGLTRALTYGAVRIGVYEELKQQAVTNGFGTASHLLIPIAFASGFAGAILGTPSDIANIRMQNDKSQPPQLRRNYRHVFHAWTQMRTQEGWRSFSQGMSANCFRCGVMTASQLACYDFFKGILRDQINRPDSTATHLTASLGASLVATSVASPMDVIRTHMMGPSSKPGVRASVWGILRHLVSTEGYRWVFRGWSSSFIRLGPQTIATLVTMEQQRKLYRAFVARQD</sequence>
<evidence type="ECO:0000256" key="8">
    <source>
        <dbReference type="ARBA" id="ARBA00023136"/>
    </source>
</evidence>
<dbReference type="SUPFAM" id="SSF103506">
    <property type="entry name" value="Mitochondrial carrier"/>
    <property type="match status" value="1"/>
</dbReference>
<feature type="repeat" description="Solcar" evidence="9">
    <location>
        <begin position="190"/>
        <end position="274"/>
    </location>
</feature>
<evidence type="ECO:0000256" key="6">
    <source>
        <dbReference type="ARBA" id="ARBA00022792"/>
    </source>
</evidence>
<evidence type="ECO:0000313" key="11">
    <source>
        <dbReference type="EMBL" id="EXM15808.1"/>
    </source>
</evidence>
<dbReference type="Gene3D" id="1.50.40.10">
    <property type="entry name" value="Mitochondrial carrier domain"/>
    <property type="match status" value="1"/>
</dbReference>
<evidence type="ECO:0000256" key="9">
    <source>
        <dbReference type="PROSITE-ProRule" id="PRU00282"/>
    </source>
</evidence>
<keyword evidence="3 10" id="KW-0813">Transport</keyword>
<accession>X0KQH4</accession>
<keyword evidence="8 9" id="KW-0472">Membrane</keyword>
<dbReference type="Pfam" id="PF00153">
    <property type="entry name" value="Mito_carr"/>
    <property type="match status" value="3"/>
</dbReference>
<feature type="repeat" description="Solcar" evidence="9">
    <location>
        <begin position="90"/>
        <end position="175"/>
    </location>
</feature>
<dbReference type="PANTHER" id="PTHR45618">
    <property type="entry name" value="MITOCHONDRIAL DICARBOXYLATE CARRIER-RELATED"/>
    <property type="match status" value="1"/>
</dbReference>
<keyword evidence="4 9" id="KW-0812">Transmembrane</keyword>
<name>X0KQH4_FUSOX</name>
<dbReference type="OrthoDB" id="448427at2759"/>
<evidence type="ECO:0000256" key="3">
    <source>
        <dbReference type="ARBA" id="ARBA00022448"/>
    </source>
</evidence>
<dbReference type="GO" id="GO:0016020">
    <property type="term" value="C:membrane"/>
    <property type="evidence" value="ECO:0007669"/>
    <property type="project" value="UniProtKB-SubCell"/>
</dbReference>
<evidence type="ECO:0000256" key="7">
    <source>
        <dbReference type="ARBA" id="ARBA00022989"/>
    </source>
</evidence>
<keyword evidence="6" id="KW-0999">Mitochondrion inner membrane</keyword>
<evidence type="ECO:0008006" key="12">
    <source>
        <dbReference type="Google" id="ProtNLM"/>
    </source>
</evidence>
<evidence type="ECO:0000256" key="5">
    <source>
        <dbReference type="ARBA" id="ARBA00022737"/>
    </source>
</evidence>
<evidence type="ECO:0000256" key="4">
    <source>
        <dbReference type="ARBA" id="ARBA00022692"/>
    </source>
</evidence>
<comment type="similarity">
    <text evidence="2 10">Belongs to the mitochondrial carrier (TC 2.A.29) family.</text>
</comment>
<keyword evidence="5" id="KW-0677">Repeat</keyword>
<reference evidence="11" key="1">
    <citation type="submission" date="2011-11" db="EMBL/GenBank/DDBJ databases">
        <title>The Genome Sequence of Fusarium oxysporum Cotton.</title>
        <authorList>
            <consortium name="The Broad Institute Genome Sequencing Platform"/>
            <person name="Ma L.-J."/>
            <person name="Gale L.R."/>
            <person name="Schwartz D.C."/>
            <person name="Zhou S."/>
            <person name="Corby-Kistler H."/>
            <person name="Young S.K."/>
            <person name="Zeng Q."/>
            <person name="Gargeya S."/>
            <person name="Fitzgerald M."/>
            <person name="Haas B."/>
            <person name="Abouelleil A."/>
            <person name="Alvarado L."/>
            <person name="Arachchi H.M."/>
            <person name="Berlin A."/>
            <person name="Brown A."/>
            <person name="Chapman S.B."/>
            <person name="Chen Z."/>
            <person name="Dunbar C."/>
            <person name="Freedman E."/>
            <person name="Gearin G."/>
            <person name="Goldberg J."/>
            <person name="Griggs A."/>
            <person name="Gujja S."/>
            <person name="Heiman D."/>
            <person name="Howarth C."/>
            <person name="Larson L."/>
            <person name="Lui A."/>
            <person name="MacDonald P.J.P."/>
            <person name="Montmayeur A."/>
            <person name="Murphy C."/>
            <person name="Neiman D."/>
            <person name="Pearson M."/>
            <person name="Priest M."/>
            <person name="Roberts A."/>
            <person name="Saif S."/>
            <person name="Shea T."/>
            <person name="Shenoy N."/>
            <person name="Sisk P."/>
            <person name="Stolte C."/>
            <person name="Sykes S."/>
            <person name="Wortman J."/>
            <person name="Nusbaum C."/>
            <person name="Birren B."/>
        </authorList>
    </citation>
    <scope>NUCLEOTIDE SEQUENCE [LARGE SCALE GENOMIC DNA]</scope>
    <source>
        <strain evidence="11">25433</strain>
    </source>
</reference>
<dbReference type="InterPro" id="IPR023395">
    <property type="entry name" value="MCP_dom_sf"/>
</dbReference>
<organism evidence="11">
    <name type="scientific">Fusarium oxysporum f. sp. vasinfectum 25433</name>
    <dbReference type="NCBI Taxonomy" id="1089449"/>
    <lineage>
        <taxon>Eukaryota</taxon>
        <taxon>Fungi</taxon>
        <taxon>Dikarya</taxon>
        <taxon>Ascomycota</taxon>
        <taxon>Pezizomycotina</taxon>
        <taxon>Sordariomycetes</taxon>
        <taxon>Hypocreomycetidae</taxon>
        <taxon>Hypocreales</taxon>
        <taxon>Nectriaceae</taxon>
        <taxon>Fusarium</taxon>
        <taxon>Fusarium oxysporum species complex</taxon>
    </lineage>
</organism>